<dbReference type="Pfam" id="PF10545">
    <property type="entry name" value="MADF_DNA_bdg"/>
    <property type="match status" value="1"/>
</dbReference>
<feature type="non-terminal residue" evidence="3">
    <location>
        <position position="100"/>
    </location>
</feature>
<accession>A0A1E1WJJ0</accession>
<dbReference type="AlphaFoldDB" id="A0A1E1WJJ0"/>
<gene>
    <name evidence="3" type="ORF">g.8557</name>
</gene>
<feature type="region of interest" description="Disordered" evidence="1">
    <location>
        <begin position="61"/>
        <end position="100"/>
    </location>
</feature>
<reference evidence="3" key="1">
    <citation type="submission" date="2015-09" db="EMBL/GenBank/DDBJ databases">
        <title>De novo assembly of Pectinophora gossypiella (Pink Bollworm) gut transcriptome.</title>
        <authorList>
            <person name="Tassone E.E."/>
        </authorList>
    </citation>
    <scope>NUCLEOTIDE SEQUENCE</scope>
</reference>
<feature type="non-terminal residue" evidence="3">
    <location>
        <position position="1"/>
    </location>
</feature>
<protein>
    <recommendedName>
        <fullName evidence="2">MADF domain-containing protein</fullName>
    </recommendedName>
</protein>
<dbReference type="InterPro" id="IPR006578">
    <property type="entry name" value="MADF-dom"/>
</dbReference>
<sequence>SVNKDKIINDCKEKWRNIRSTFLRSLKTPSSGSKPKKPYYLKDYLSFILPYVKANNESRNCGNIPPVELSDPEVEEQQAISVENERATATSSNNSQYNIQ</sequence>
<evidence type="ECO:0000259" key="2">
    <source>
        <dbReference type="Pfam" id="PF10545"/>
    </source>
</evidence>
<evidence type="ECO:0000313" key="3">
    <source>
        <dbReference type="EMBL" id="JAT87067.1"/>
    </source>
</evidence>
<feature type="compositionally biased region" description="Polar residues" evidence="1">
    <location>
        <begin position="87"/>
        <end position="100"/>
    </location>
</feature>
<organism evidence="3">
    <name type="scientific">Pectinophora gossypiella</name>
    <name type="common">Cotton pink bollworm</name>
    <name type="synonym">Depressaria gossypiella</name>
    <dbReference type="NCBI Taxonomy" id="13191"/>
    <lineage>
        <taxon>Eukaryota</taxon>
        <taxon>Metazoa</taxon>
        <taxon>Ecdysozoa</taxon>
        <taxon>Arthropoda</taxon>
        <taxon>Hexapoda</taxon>
        <taxon>Insecta</taxon>
        <taxon>Pterygota</taxon>
        <taxon>Neoptera</taxon>
        <taxon>Endopterygota</taxon>
        <taxon>Lepidoptera</taxon>
        <taxon>Glossata</taxon>
        <taxon>Ditrysia</taxon>
        <taxon>Gelechioidea</taxon>
        <taxon>Gelechiidae</taxon>
        <taxon>Apatetrinae</taxon>
        <taxon>Pectinophora</taxon>
    </lineage>
</organism>
<proteinExistence type="predicted"/>
<feature type="domain" description="MADF" evidence="2">
    <location>
        <begin position="3"/>
        <end position="48"/>
    </location>
</feature>
<dbReference type="EMBL" id="GDQN01003987">
    <property type="protein sequence ID" value="JAT87067.1"/>
    <property type="molecule type" value="Transcribed_RNA"/>
</dbReference>
<name>A0A1E1WJJ0_PECGO</name>
<evidence type="ECO:0000256" key="1">
    <source>
        <dbReference type="SAM" id="MobiDB-lite"/>
    </source>
</evidence>